<dbReference type="PANTHER" id="PTHR33121">
    <property type="entry name" value="CYCLIC DI-GMP PHOSPHODIESTERASE PDEF"/>
    <property type="match status" value="1"/>
</dbReference>
<dbReference type="PROSITE" id="PS50887">
    <property type="entry name" value="GGDEF"/>
    <property type="match status" value="1"/>
</dbReference>
<dbReference type="GO" id="GO:0005886">
    <property type="term" value="C:plasma membrane"/>
    <property type="evidence" value="ECO:0007669"/>
    <property type="project" value="UniProtKB-SubCell"/>
</dbReference>
<dbReference type="InterPro" id="IPR001633">
    <property type="entry name" value="EAL_dom"/>
</dbReference>
<dbReference type="SUPFAM" id="SSF141868">
    <property type="entry name" value="EAL domain-like"/>
    <property type="match status" value="1"/>
</dbReference>
<dbReference type="Pfam" id="PF00563">
    <property type="entry name" value="EAL"/>
    <property type="match status" value="1"/>
</dbReference>
<evidence type="ECO:0000313" key="10">
    <source>
        <dbReference type="Proteomes" id="UP000267535"/>
    </source>
</evidence>
<dbReference type="InterPro" id="IPR035919">
    <property type="entry name" value="EAL_sf"/>
</dbReference>
<evidence type="ECO:0000256" key="2">
    <source>
        <dbReference type="ARBA" id="ARBA00022475"/>
    </source>
</evidence>
<dbReference type="SMART" id="SM00267">
    <property type="entry name" value="GGDEF"/>
    <property type="match status" value="1"/>
</dbReference>
<evidence type="ECO:0000313" key="9">
    <source>
        <dbReference type="EMBL" id="RRD00406.1"/>
    </source>
</evidence>
<feature type="transmembrane region" description="Helical" evidence="6">
    <location>
        <begin position="282"/>
        <end position="300"/>
    </location>
</feature>
<keyword evidence="2" id="KW-1003">Cell membrane</keyword>
<dbReference type="CDD" id="cd12912">
    <property type="entry name" value="PDC2_MCP_like"/>
    <property type="match status" value="1"/>
</dbReference>
<accession>A0A3P1SV17</accession>
<dbReference type="InterPro" id="IPR050706">
    <property type="entry name" value="Cyclic-di-GMP_PDE-like"/>
</dbReference>
<dbReference type="GO" id="GO:0071111">
    <property type="term" value="F:cyclic-guanylate-specific phosphodiesterase activity"/>
    <property type="evidence" value="ECO:0007669"/>
    <property type="project" value="InterPro"/>
</dbReference>
<dbReference type="Pfam" id="PF02743">
    <property type="entry name" value="dCache_1"/>
    <property type="match status" value="1"/>
</dbReference>
<keyword evidence="5 6" id="KW-0472">Membrane</keyword>
<evidence type="ECO:0000259" key="7">
    <source>
        <dbReference type="PROSITE" id="PS50883"/>
    </source>
</evidence>
<dbReference type="InterPro" id="IPR000160">
    <property type="entry name" value="GGDEF_dom"/>
</dbReference>
<keyword evidence="4 6" id="KW-1133">Transmembrane helix</keyword>
<gene>
    <name evidence="9" type="ORF">EHS89_04755</name>
</gene>
<dbReference type="PANTHER" id="PTHR33121:SF70">
    <property type="entry name" value="SIGNALING PROTEIN YKOW"/>
    <property type="match status" value="1"/>
</dbReference>
<dbReference type="AlphaFoldDB" id="A0A3P1SV17"/>
<dbReference type="InterPro" id="IPR029787">
    <property type="entry name" value="Nucleotide_cyclase"/>
</dbReference>
<dbReference type="InterPro" id="IPR033479">
    <property type="entry name" value="dCache_1"/>
</dbReference>
<feature type="domain" description="GGDEF" evidence="8">
    <location>
        <begin position="339"/>
        <end position="474"/>
    </location>
</feature>
<dbReference type="SUPFAM" id="SSF103190">
    <property type="entry name" value="Sensory domain-like"/>
    <property type="match status" value="1"/>
</dbReference>
<dbReference type="SMART" id="SM00052">
    <property type="entry name" value="EAL"/>
    <property type="match status" value="1"/>
</dbReference>
<evidence type="ECO:0000256" key="4">
    <source>
        <dbReference type="ARBA" id="ARBA00022989"/>
    </source>
</evidence>
<dbReference type="RefSeq" id="WP_124924987.1">
    <property type="nucleotide sequence ID" value="NZ_BMOH01000003.1"/>
</dbReference>
<dbReference type="Pfam" id="PF00990">
    <property type="entry name" value="GGDEF"/>
    <property type="match status" value="1"/>
</dbReference>
<sequence>MLKLNNKNKLFYSILSLLLLGLLASTLVAYSEVRHNLHKSLQEEQLLKANLASVQLSRWFNDNLDIIANFAKTMSDSDQPLRQNSNFEFYLNQTFKAKNFYYLYYGLESDGYSWFVNWDIPPGYDPRTRPWYQASKAAGKPVMTDPYLGFDANNQRYIAITAPIFRNEQFTGVVSGDLALDFVTQTVLDIKLGMGGYAFLAEQNGNILIHPNQELHNTGIKQLPGLNNRSLSSILSSSDKTLLNTQDFLYCSFPIANSDWYLVFTIPKRILNSVIVSNTLSLLAYFLAIFSFIALLFYTLNRKVLTPLMEFLEQDAITGLPNKKHFKQLVADQYLNPGQDGMLQIISIDDFNQLTATYPSQVINELQKQICSRIQSSFNDRSILGVFSESRFIGYSPNTEQLEERDRILQLQQLNDNLNRVYRIADHQLNCSIRIGASFFPQHGDGIESLIDKAFSVMALAKKQRKTDISIYSPDIDSQLSNDLLIASAIRNALRNKEFHMVYQPQYDFSNHKFNAVEALIRWNSKELQRTVSPYEFIPVAEASSLIIKLGYAVIEMVGQQISEWNKQEIKFDRVSINISPKQLQQDDFQLQLETILKKYGVSPDQVELEITETTLMEHPENSIHKLELLQQAGFTIAIDDFGTGYSSMQYLADIPLSKLKIDRAFITELETNKKNQLIVKMITDMALAMNFTVLAEGAETLDQVKRLNTMGCHMIQGYYYAKPMPSTDLLSFIRESHNSAAIGEFINGTIE</sequence>
<dbReference type="InterPro" id="IPR043128">
    <property type="entry name" value="Rev_trsase/Diguanyl_cyclase"/>
</dbReference>
<protein>
    <submittedName>
        <fullName evidence="9">GGDEF domain-containing protein</fullName>
    </submittedName>
</protein>
<evidence type="ECO:0000256" key="5">
    <source>
        <dbReference type="ARBA" id="ARBA00023136"/>
    </source>
</evidence>
<dbReference type="OrthoDB" id="9812358at2"/>
<dbReference type="CDD" id="cd12913">
    <property type="entry name" value="PDC1_MCP_like"/>
    <property type="match status" value="1"/>
</dbReference>
<dbReference type="InterPro" id="IPR029151">
    <property type="entry name" value="Sensor-like_sf"/>
</dbReference>
<comment type="subcellular location">
    <subcellularLocation>
        <location evidence="1">Cell membrane</location>
        <topology evidence="1">Multi-pass membrane protein</topology>
    </subcellularLocation>
</comment>
<dbReference type="EMBL" id="RQXV01000002">
    <property type="protein sequence ID" value="RRD00406.1"/>
    <property type="molecule type" value="Genomic_DNA"/>
</dbReference>
<proteinExistence type="predicted"/>
<evidence type="ECO:0000256" key="3">
    <source>
        <dbReference type="ARBA" id="ARBA00022692"/>
    </source>
</evidence>
<evidence type="ECO:0000256" key="1">
    <source>
        <dbReference type="ARBA" id="ARBA00004651"/>
    </source>
</evidence>
<dbReference type="Gene3D" id="3.30.70.270">
    <property type="match status" value="1"/>
</dbReference>
<dbReference type="SUPFAM" id="SSF55073">
    <property type="entry name" value="Nucleotide cyclase"/>
    <property type="match status" value="1"/>
</dbReference>
<dbReference type="CDD" id="cd01948">
    <property type="entry name" value="EAL"/>
    <property type="match status" value="1"/>
</dbReference>
<keyword evidence="3 6" id="KW-0812">Transmembrane</keyword>
<keyword evidence="10" id="KW-1185">Reference proteome</keyword>
<evidence type="ECO:0000259" key="8">
    <source>
        <dbReference type="PROSITE" id="PS50887"/>
    </source>
</evidence>
<dbReference type="Proteomes" id="UP000267535">
    <property type="component" value="Unassembled WGS sequence"/>
</dbReference>
<dbReference type="Gene3D" id="3.20.20.450">
    <property type="entry name" value="EAL domain"/>
    <property type="match status" value="1"/>
</dbReference>
<dbReference type="Gene3D" id="3.30.450.20">
    <property type="entry name" value="PAS domain"/>
    <property type="match status" value="2"/>
</dbReference>
<name>A0A3P1SV17_9GAMM</name>
<dbReference type="PROSITE" id="PS50883">
    <property type="entry name" value="EAL"/>
    <property type="match status" value="1"/>
</dbReference>
<feature type="domain" description="EAL" evidence="7">
    <location>
        <begin position="483"/>
        <end position="738"/>
    </location>
</feature>
<comment type="caution">
    <text evidence="9">The sequence shown here is derived from an EMBL/GenBank/DDBJ whole genome shotgun (WGS) entry which is preliminary data.</text>
</comment>
<organism evidence="9 10">
    <name type="scientific">Amphritea balenae</name>
    <dbReference type="NCBI Taxonomy" id="452629"/>
    <lineage>
        <taxon>Bacteria</taxon>
        <taxon>Pseudomonadati</taxon>
        <taxon>Pseudomonadota</taxon>
        <taxon>Gammaproteobacteria</taxon>
        <taxon>Oceanospirillales</taxon>
        <taxon>Oceanospirillaceae</taxon>
        <taxon>Amphritea</taxon>
    </lineage>
</organism>
<evidence type="ECO:0000256" key="6">
    <source>
        <dbReference type="SAM" id="Phobius"/>
    </source>
</evidence>
<reference evidence="9 10" key="1">
    <citation type="submission" date="2018-11" db="EMBL/GenBank/DDBJ databases">
        <title>The draft genome sequence of Amphritea balenae JAMM 1525T.</title>
        <authorList>
            <person name="Fang Z."/>
            <person name="Zhang Y."/>
            <person name="Han X."/>
        </authorList>
    </citation>
    <scope>NUCLEOTIDE SEQUENCE [LARGE SCALE GENOMIC DNA]</scope>
    <source>
        <strain evidence="9 10">JAMM 1525</strain>
    </source>
</reference>